<keyword evidence="2" id="KW-1185">Reference proteome</keyword>
<reference evidence="2" key="1">
    <citation type="submission" date="2016-07" db="EMBL/GenBank/DDBJ databases">
        <authorList>
            <person name="Florea S."/>
            <person name="Webb J.S."/>
            <person name="Jaromczyk J."/>
            <person name="Schardl C.L."/>
        </authorList>
    </citation>
    <scope>NUCLEOTIDE SEQUENCE [LARGE SCALE GENOMIC DNA]</scope>
    <source>
        <strain evidence="2">CDC-D5610</strain>
    </source>
</reference>
<dbReference type="OrthoDB" id="5653907at2"/>
<evidence type="ECO:0000313" key="2">
    <source>
        <dbReference type="Proteomes" id="UP000201728"/>
    </source>
</evidence>
<dbReference type="EMBL" id="CP016397">
    <property type="protein sequence ID" value="ASQ46061.1"/>
    <property type="molecule type" value="Genomic_DNA"/>
</dbReference>
<sequence>MPISPGVNELFEQFIKSYRNLEDEFYPHLYPKLCAIHKEIKQHPEHYSDEALIARLASSAIALKLPPESGFSRCLRNFLIAYEKKINSLHILAEYNDDDYANIEPDTPAENPQVTASTSAFFKELQEAIRQRALRSEQKEKEVISIYPK</sequence>
<protein>
    <submittedName>
        <fullName evidence="1">Uncharacterized protein</fullName>
    </submittedName>
</protein>
<dbReference type="Proteomes" id="UP000201728">
    <property type="component" value="Chromosome"/>
</dbReference>
<name>A0A222P2L0_9GAMM</name>
<organism evidence="1 2">
    <name type="scientific">Legionella clemsonensis</name>
    <dbReference type="NCBI Taxonomy" id="1867846"/>
    <lineage>
        <taxon>Bacteria</taxon>
        <taxon>Pseudomonadati</taxon>
        <taxon>Pseudomonadota</taxon>
        <taxon>Gammaproteobacteria</taxon>
        <taxon>Legionellales</taxon>
        <taxon>Legionellaceae</taxon>
        <taxon>Legionella</taxon>
    </lineage>
</organism>
<gene>
    <name evidence="1" type="ORF">clem_07540</name>
</gene>
<evidence type="ECO:0000313" key="1">
    <source>
        <dbReference type="EMBL" id="ASQ46061.1"/>
    </source>
</evidence>
<dbReference type="AlphaFoldDB" id="A0A222P2L0"/>
<accession>A0A222P2L0</accession>
<dbReference type="RefSeq" id="WP_094091052.1">
    <property type="nucleotide sequence ID" value="NZ_CP016397.1"/>
</dbReference>
<dbReference type="KEGG" id="lcd:clem_07540"/>
<proteinExistence type="predicted"/>